<dbReference type="eggNOG" id="arCOG03906">
    <property type="taxonomic scope" value="Archaea"/>
</dbReference>
<accession>A7I9X8</accession>
<dbReference type="HOGENOM" id="CLU_1399736_0_0_2"/>
<keyword evidence="2" id="KW-1185">Reference proteome</keyword>
<evidence type="ECO:0000313" key="2">
    <source>
        <dbReference type="Proteomes" id="UP000002408"/>
    </source>
</evidence>
<dbReference type="Proteomes" id="UP000002408">
    <property type="component" value="Chromosome"/>
</dbReference>
<dbReference type="STRING" id="456442.Mboo_2025"/>
<sequence>MMPARPVSNNTLCLLQGGFGPLCAVILILLCVVLACGCITPSSGQNSLPGNASTLAVPLSLPASLELPDSTPCPLMSGSGNVSNVPIITIDPVANHAAGDWITFTGTTNMAAGENLSLTVMSSNFQPCAKTETPPSYDSVNPCSGGVAATVAVSPGRCGANMWSWTVDTSQHGFQPGSQYLLIVTGRRDQVENTTLFTLVDLLKS</sequence>
<dbReference type="EMBL" id="CP000780">
    <property type="protein sequence ID" value="ABS56539.1"/>
    <property type="molecule type" value="Genomic_DNA"/>
</dbReference>
<gene>
    <name evidence="1" type="ordered locus">Mboo_2025</name>
</gene>
<dbReference type="AlphaFoldDB" id="A7I9X8"/>
<name>A7I9X8_METB6</name>
<protein>
    <submittedName>
        <fullName evidence="1">Uncharacterized protein</fullName>
    </submittedName>
</protein>
<dbReference type="KEGG" id="mbn:Mboo_2025"/>
<proteinExistence type="predicted"/>
<evidence type="ECO:0000313" key="1">
    <source>
        <dbReference type="EMBL" id="ABS56539.1"/>
    </source>
</evidence>
<reference evidence="2" key="1">
    <citation type="journal article" date="2015" name="Microbiology">
        <title>Genome of Methanoregula boonei 6A8 reveals adaptations to oligotrophic peatland environments.</title>
        <authorList>
            <person name="Braeuer S."/>
            <person name="Cadillo-Quiroz H."/>
            <person name="Kyrpides N."/>
            <person name="Woyke T."/>
            <person name="Goodwin L."/>
            <person name="Detter C."/>
            <person name="Podell S."/>
            <person name="Yavitt J.B."/>
            <person name="Zinder S.H."/>
        </authorList>
    </citation>
    <scope>NUCLEOTIDE SEQUENCE [LARGE SCALE GENOMIC DNA]</scope>
    <source>
        <strain evidence="2">DSM 21154 / JCM 14090 / 6A8</strain>
    </source>
</reference>
<organism evidence="1 2">
    <name type="scientific">Methanoregula boonei (strain DSM 21154 / JCM 14090 / 6A8)</name>
    <dbReference type="NCBI Taxonomy" id="456442"/>
    <lineage>
        <taxon>Archaea</taxon>
        <taxon>Methanobacteriati</taxon>
        <taxon>Methanobacteriota</taxon>
        <taxon>Stenosarchaea group</taxon>
        <taxon>Methanomicrobia</taxon>
        <taxon>Methanomicrobiales</taxon>
        <taxon>Methanoregulaceae</taxon>
        <taxon>Methanoregula</taxon>
    </lineage>
</organism>